<dbReference type="Proteomes" id="UP001524569">
    <property type="component" value="Unassembled WGS sequence"/>
</dbReference>
<evidence type="ECO:0000313" key="1">
    <source>
        <dbReference type="EMBL" id="MCQ8183436.1"/>
    </source>
</evidence>
<sequence length="279" mass="29600">MRNLTLAHVFAVTLVLAGWGQWAMAEEMARFSLERSQNGAWLLDAKQADLPKLLGVLAERTRSTLHFSQIPLSRVSATCVGANAVALLRCLLGDGVSMAVRDARGSVSAGAGADGGNEIWIMGSSLVDTNSDRSSAGCDIARADFNSGQSDQAQSVARWLKQAQDRNPALRLAAITELAHLNATADEPSVTAALRKALTDRDARVRMQAIGGVVARDGEAAVSGPLSQALQDDKAEIRLMALDYIETDVNLLQSAAQDSDPAVRGLAQVKLELLAKPEE</sequence>
<reference evidence="1 2" key="1">
    <citation type="submission" date="2022-07" db="EMBL/GenBank/DDBJ databases">
        <title>Methylomonas rivi sp. nov., Methylomonas rosea sp. nov., Methylomonas aureus sp. nov. and Methylomonas subterranea sp. nov., four novel methanotrophs isolated from a freshwater creek and the deep terrestrial subsurface.</title>
        <authorList>
            <person name="Abin C."/>
            <person name="Sankaranarayanan K."/>
            <person name="Garner C."/>
            <person name="Sindelar R."/>
            <person name="Kotary K."/>
            <person name="Garner R."/>
            <person name="Barclay S."/>
            <person name="Lawson P."/>
            <person name="Krumholz L."/>
        </authorList>
    </citation>
    <scope>NUCLEOTIDE SEQUENCE [LARGE SCALE GENOMIC DNA]</scope>
    <source>
        <strain evidence="1 2">SURF-1</strain>
    </source>
</reference>
<keyword evidence="2" id="KW-1185">Reference proteome</keyword>
<protein>
    <submittedName>
        <fullName evidence="1">HEAT repeat domain-containing protein</fullName>
    </submittedName>
</protein>
<dbReference type="SUPFAM" id="SSF48371">
    <property type="entry name" value="ARM repeat"/>
    <property type="match status" value="1"/>
</dbReference>
<organism evidence="1 2">
    <name type="scientific">Methylomonas aurea</name>
    <dbReference type="NCBI Taxonomy" id="2952224"/>
    <lineage>
        <taxon>Bacteria</taxon>
        <taxon>Pseudomonadati</taxon>
        <taxon>Pseudomonadota</taxon>
        <taxon>Gammaproteobacteria</taxon>
        <taxon>Methylococcales</taxon>
        <taxon>Methylococcaceae</taxon>
        <taxon>Methylomonas</taxon>
    </lineage>
</organism>
<dbReference type="EMBL" id="JANIBM010000048">
    <property type="protein sequence ID" value="MCQ8183436.1"/>
    <property type="molecule type" value="Genomic_DNA"/>
</dbReference>
<dbReference type="Gene3D" id="1.25.10.10">
    <property type="entry name" value="Leucine-rich Repeat Variant"/>
    <property type="match status" value="1"/>
</dbReference>
<name>A0ABT1UMH1_9GAMM</name>
<evidence type="ECO:0000313" key="2">
    <source>
        <dbReference type="Proteomes" id="UP001524569"/>
    </source>
</evidence>
<proteinExistence type="predicted"/>
<dbReference type="RefSeq" id="WP_256612653.1">
    <property type="nucleotide sequence ID" value="NZ_JANIBM010000048.1"/>
</dbReference>
<accession>A0ABT1UMH1</accession>
<dbReference type="Pfam" id="PF13646">
    <property type="entry name" value="HEAT_2"/>
    <property type="match status" value="1"/>
</dbReference>
<gene>
    <name evidence="1" type="ORF">NP603_20155</name>
</gene>
<comment type="caution">
    <text evidence="1">The sequence shown here is derived from an EMBL/GenBank/DDBJ whole genome shotgun (WGS) entry which is preliminary data.</text>
</comment>
<dbReference type="InterPro" id="IPR016024">
    <property type="entry name" value="ARM-type_fold"/>
</dbReference>
<dbReference type="InterPro" id="IPR011989">
    <property type="entry name" value="ARM-like"/>
</dbReference>